<dbReference type="EMBL" id="FPIB01000011">
    <property type="protein sequence ID" value="SFV90221.1"/>
    <property type="molecule type" value="Genomic_DNA"/>
</dbReference>
<keyword evidence="1" id="KW-0472">Membrane</keyword>
<feature type="transmembrane region" description="Helical" evidence="1">
    <location>
        <begin position="205"/>
        <end position="221"/>
    </location>
</feature>
<reference evidence="2" key="1">
    <citation type="submission" date="2016-10" db="EMBL/GenBank/DDBJ databases">
        <authorList>
            <person name="de Groot N.N."/>
        </authorList>
    </citation>
    <scope>NUCLEOTIDE SEQUENCE</scope>
</reference>
<feature type="transmembrane region" description="Helical" evidence="1">
    <location>
        <begin position="110"/>
        <end position="131"/>
    </location>
</feature>
<feature type="transmembrane region" description="Helical" evidence="1">
    <location>
        <begin position="358"/>
        <end position="381"/>
    </location>
</feature>
<feature type="transmembrane region" description="Helical" evidence="1">
    <location>
        <begin position="170"/>
        <end position="193"/>
    </location>
</feature>
<feature type="transmembrane region" description="Helical" evidence="1">
    <location>
        <begin position="393"/>
        <end position="412"/>
    </location>
</feature>
<sequence length="418" mass="47740">MATLSPFFKLFCYDTHKKGIYMQIGFSEEVQQSYFFSQPHQPFFLLAFINALITMLIFMLSYKGILHLGISATTFHSYSMIYLLFTPAFTAFLFTTFPRFTSTPPIEKKIYMRIFSLFYLGAILFVLGSIVSALLSYAGMFLLFAGHAMVFKTLRNIYAASQMPDNQDVFWIHIAMGFGVFSHLIFILSSLFYAPALGLATEIGIYLYLFMVTFTVAQRMVPFFSHVMHTKNMKLLPSVFVLLLLHVLLEGIYTNASFIADLILAFVIGKEIISWKLPFPNPNPLLWILHLALYWVPVAFLFGAMANLTRMLTGTGFLQLDIHVLMLGFVFTILIGFGTRVTLGHSGNMMQAGMWEKVLFNWTQVVVVMRLFTSMAAAFGWNFMVLFDISATVWMVMFILWGIRFFPVLIYGKQLHDA</sequence>
<dbReference type="AlphaFoldDB" id="A0A1W1E8N9"/>
<accession>A0A1W1E8N9</accession>
<evidence type="ECO:0000313" key="2">
    <source>
        <dbReference type="EMBL" id="SFV90221.1"/>
    </source>
</evidence>
<organism evidence="2">
    <name type="scientific">hydrothermal vent metagenome</name>
    <dbReference type="NCBI Taxonomy" id="652676"/>
    <lineage>
        <taxon>unclassified sequences</taxon>
        <taxon>metagenomes</taxon>
        <taxon>ecological metagenomes</taxon>
    </lineage>
</organism>
<protein>
    <submittedName>
        <fullName evidence="2">NnrS protein involved in response to NO</fullName>
    </submittedName>
</protein>
<keyword evidence="1" id="KW-1133">Transmembrane helix</keyword>
<dbReference type="Pfam" id="PF05940">
    <property type="entry name" value="NnrS"/>
    <property type="match status" value="1"/>
</dbReference>
<name>A0A1W1E8N9_9ZZZZ</name>
<feature type="transmembrane region" description="Helical" evidence="1">
    <location>
        <begin position="43"/>
        <end position="60"/>
    </location>
</feature>
<feature type="transmembrane region" description="Helical" evidence="1">
    <location>
        <begin position="285"/>
        <end position="305"/>
    </location>
</feature>
<feature type="transmembrane region" description="Helical" evidence="1">
    <location>
        <begin position="317"/>
        <end position="337"/>
    </location>
</feature>
<feature type="transmembrane region" description="Helical" evidence="1">
    <location>
        <begin position="80"/>
        <end position="98"/>
    </location>
</feature>
<keyword evidence="1" id="KW-0812">Transmembrane</keyword>
<proteinExistence type="predicted"/>
<gene>
    <name evidence="2" type="ORF">MNB_SV-4-304</name>
</gene>
<feature type="transmembrane region" description="Helical" evidence="1">
    <location>
        <begin position="233"/>
        <end position="249"/>
    </location>
</feature>
<evidence type="ECO:0000256" key="1">
    <source>
        <dbReference type="SAM" id="Phobius"/>
    </source>
</evidence>
<dbReference type="InterPro" id="IPR010266">
    <property type="entry name" value="NnrS"/>
</dbReference>